<evidence type="ECO:0000313" key="2">
    <source>
        <dbReference type="EMBL" id="MDR7666035.1"/>
    </source>
</evidence>
<dbReference type="SUPFAM" id="SSF143100">
    <property type="entry name" value="TTHA1013/TTHA0281-like"/>
    <property type="match status" value="1"/>
</dbReference>
<proteinExistence type="predicted"/>
<dbReference type="Gene3D" id="3.30.160.250">
    <property type="match status" value="1"/>
</dbReference>
<dbReference type="InterPro" id="IPR031807">
    <property type="entry name" value="HicB-like"/>
</dbReference>
<reference evidence="3" key="1">
    <citation type="submission" date="2023-07" db="EMBL/GenBank/DDBJ databases">
        <title>Whole-genome sequencing of a new Methanosarcina sp. Z-7115.</title>
        <authorList>
            <person name="Zhilina T.N."/>
            <person name="Merkel A.Y."/>
        </authorList>
    </citation>
    <scope>NUCLEOTIDE SEQUENCE [LARGE SCALE GENOMIC DNA]</scope>
    <source>
        <strain evidence="3">Z-7115</strain>
    </source>
</reference>
<dbReference type="EMBL" id="JAVKPK010000035">
    <property type="protein sequence ID" value="MDR7666035.1"/>
    <property type="molecule type" value="Genomic_DNA"/>
</dbReference>
<comment type="caution">
    <text evidence="2">The sequence shown here is derived from an EMBL/GenBank/DDBJ whole genome shotgun (WGS) entry which is preliminary data.</text>
</comment>
<accession>A0ABU2D222</accession>
<dbReference type="Pfam" id="PF15919">
    <property type="entry name" value="HicB_lk_antitox"/>
    <property type="match status" value="1"/>
</dbReference>
<dbReference type="InterPro" id="IPR051404">
    <property type="entry name" value="TA_system_antitoxin"/>
</dbReference>
<name>A0ABU2D222_9EURY</name>
<feature type="domain" description="HicB-like antitoxin of toxin-antitoxin system" evidence="1">
    <location>
        <begin position="3"/>
        <end position="49"/>
    </location>
</feature>
<keyword evidence="3" id="KW-1185">Reference proteome</keyword>
<protein>
    <submittedName>
        <fullName evidence="2">Type II toxin-antitoxin system HicB family antitoxin</fullName>
    </submittedName>
</protein>
<organism evidence="2 3">
    <name type="scientific">Methanosarcina baikalica</name>
    <dbReference type="NCBI Taxonomy" id="3073890"/>
    <lineage>
        <taxon>Archaea</taxon>
        <taxon>Methanobacteriati</taxon>
        <taxon>Methanobacteriota</taxon>
        <taxon>Stenosarchaea group</taxon>
        <taxon>Methanomicrobia</taxon>
        <taxon>Methanosarcinales</taxon>
        <taxon>Methanosarcinaceae</taxon>
        <taxon>Methanosarcina</taxon>
    </lineage>
</organism>
<evidence type="ECO:0000259" key="1">
    <source>
        <dbReference type="Pfam" id="PF15919"/>
    </source>
</evidence>
<evidence type="ECO:0000313" key="3">
    <source>
        <dbReference type="Proteomes" id="UP001246244"/>
    </source>
</evidence>
<dbReference type="PANTHER" id="PTHR34504:SF2">
    <property type="entry name" value="UPF0150 PROTEIN SSL0259"/>
    <property type="match status" value="1"/>
</dbReference>
<dbReference type="PANTHER" id="PTHR34504">
    <property type="entry name" value="ANTITOXIN HICB"/>
    <property type="match status" value="1"/>
</dbReference>
<gene>
    <name evidence="2" type="ORF">RG963_09665</name>
</gene>
<sequence length="63" mass="6977">MNYTVLIEQDEDGIYIAKVPDISGCYTQGKTVEQAMECIKEAIQVCLEAEELENVTGSAMGRF</sequence>
<dbReference type="InterPro" id="IPR035069">
    <property type="entry name" value="TTHA1013/TTHA0281-like"/>
</dbReference>
<dbReference type="Proteomes" id="UP001246244">
    <property type="component" value="Unassembled WGS sequence"/>
</dbReference>
<dbReference type="RefSeq" id="WP_310576059.1">
    <property type="nucleotide sequence ID" value="NZ_JAVKPK010000035.1"/>
</dbReference>